<evidence type="ECO:0000313" key="1">
    <source>
        <dbReference type="EMBL" id="NYT27881.1"/>
    </source>
</evidence>
<dbReference type="InterPro" id="IPR014118">
    <property type="entry name" value="T4SS_TraV"/>
</dbReference>
<evidence type="ECO:0008006" key="3">
    <source>
        <dbReference type="Google" id="ProtNLM"/>
    </source>
</evidence>
<dbReference type="PROSITE" id="PS51257">
    <property type="entry name" value="PROKAR_LIPOPROTEIN"/>
    <property type="match status" value="1"/>
</dbReference>
<comment type="caution">
    <text evidence="1">The sequence shown here is derived from an EMBL/GenBank/DDBJ whole genome shotgun (WGS) entry which is preliminary data.</text>
</comment>
<protein>
    <recommendedName>
        <fullName evidence="3">Type IV conjugative transfer system protein TraV</fullName>
    </recommendedName>
</protein>
<reference evidence="1 2" key="1">
    <citation type="submission" date="2020-05" db="EMBL/GenBank/DDBJ databases">
        <title>Horizontal transmission and recombination maintain forever young bacterial symbiont genomes.</title>
        <authorList>
            <person name="Russell S.L."/>
            <person name="Pepper-Tunick E."/>
            <person name="Svedberg J."/>
            <person name="Byrne A."/>
            <person name="Ruelas Castillo J."/>
            <person name="Vollmers C."/>
            <person name="Beinart R.A."/>
            <person name="Corbett-Detig R."/>
        </authorList>
    </citation>
    <scope>NUCLEOTIDE SEQUENCE [LARGE SCALE GENOMIC DNA]</scope>
    <source>
        <strain evidence="1">455</strain>
    </source>
</reference>
<evidence type="ECO:0000313" key="2">
    <source>
        <dbReference type="Proteomes" id="UP000568751"/>
    </source>
</evidence>
<dbReference type="Pfam" id="PF09676">
    <property type="entry name" value="TraV"/>
    <property type="match status" value="1"/>
</dbReference>
<name>A0A853F4E9_9GAMM</name>
<dbReference type="RefSeq" id="WP_369151460.1">
    <property type="nucleotide sequence ID" value="NZ_OZ156464.1"/>
</dbReference>
<dbReference type="Proteomes" id="UP000568751">
    <property type="component" value="Unassembled WGS sequence"/>
</dbReference>
<accession>A0A853F4E9</accession>
<proteinExistence type="predicted"/>
<gene>
    <name evidence="1" type="ORF">H0A76_08285</name>
</gene>
<dbReference type="AlphaFoldDB" id="A0A853F4E9"/>
<dbReference type="EMBL" id="JACCHT010000002">
    <property type="protein sequence ID" value="NYT27881.1"/>
    <property type="molecule type" value="Genomic_DNA"/>
</dbReference>
<organism evidence="1 2">
    <name type="scientific">Candidatus Thiodubiliella endoseptemdiera</name>
    <dbReference type="NCBI Taxonomy" id="2738886"/>
    <lineage>
        <taxon>Bacteria</taxon>
        <taxon>Pseudomonadati</taxon>
        <taxon>Pseudomonadota</taxon>
        <taxon>Gammaproteobacteria</taxon>
        <taxon>Candidatus Pseudothioglobaceae</taxon>
        <taxon>Candidatus Thiodubiliella</taxon>
    </lineage>
</organism>
<sequence length="156" mass="17875">MKNKLFITLTIVISTQGCSIMPYQEESLCRFNDFGKCVTIDRAYKEAVTGIDQGGKLVSGGSRTMRNKQIEKQAGGNIDLKNQMIYQDTKNLMNPTEKIPLLQPAVVRRVFINAHKSIDSSIWYEPKNVYYIEKQPKWTLDFSKENNTSNTLNLFK</sequence>